<evidence type="ECO:0000256" key="2">
    <source>
        <dbReference type="ARBA" id="ARBA00004141"/>
    </source>
</evidence>
<evidence type="ECO:0000256" key="8">
    <source>
        <dbReference type="ARBA" id="ARBA00022989"/>
    </source>
</evidence>
<dbReference type="InterPro" id="IPR036034">
    <property type="entry name" value="PDZ_sf"/>
</dbReference>
<evidence type="ECO:0000256" key="6">
    <source>
        <dbReference type="ARBA" id="ARBA00022801"/>
    </source>
</evidence>
<dbReference type="CDD" id="cd23081">
    <property type="entry name" value="cpPDZ_EcRseP-like"/>
    <property type="match status" value="1"/>
</dbReference>
<keyword evidence="7 11" id="KW-0862">Zinc</keyword>
<evidence type="ECO:0000256" key="10">
    <source>
        <dbReference type="ARBA" id="ARBA00023136"/>
    </source>
</evidence>
<keyword evidence="6 11" id="KW-0378">Hydrolase</keyword>
<keyword evidence="4" id="KW-0645">Protease</keyword>
<dbReference type="GO" id="GO:0016020">
    <property type="term" value="C:membrane"/>
    <property type="evidence" value="ECO:0007669"/>
    <property type="project" value="UniProtKB-SubCell"/>
</dbReference>
<keyword evidence="9 11" id="KW-0482">Metalloprotease</keyword>
<feature type="transmembrane region" description="Helical" evidence="11">
    <location>
        <begin position="416"/>
        <end position="435"/>
    </location>
</feature>
<dbReference type="InterPro" id="IPR004387">
    <property type="entry name" value="Pept_M50_Zn"/>
</dbReference>
<evidence type="ECO:0000313" key="14">
    <source>
        <dbReference type="Proteomes" id="UP000885826"/>
    </source>
</evidence>
<keyword evidence="11" id="KW-0479">Metal-binding</keyword>
<dbReference type="EMBL" id="DRIG01000069">
    <property type="protein sequence ID" value="HEC78785.1"/>
    <property type="molecule type" value="Genomic_DNA"/>
</dbReference>
<organism evidence="13 14">
    <name type="scientific">candidate division WOR-3 bacterium</name>
    <dbReference type="NCBI Taxonomy" id="2052148"/>
    <lineage>
        <taxon>Bacteria</taxon>
        <taxon>Bacteria division WOR-3</taxon>
    </lineage>
</organism>
<dbReference type="InterPro" id="IPR001478">
    <property type="entry name" value="PDZ"/>
</dbReference>
<proteinExistence type="inferred from homology"/>
<evidence type="ECO:0000259" key="12">
    <source>
        <dbReference type="PROSITE" id="PS50106"/>
    </source>
</evidence>
<evidence type="ECO:0000256" key="1">
    <source>
        <dbReference type="ARBA" id="ARBA00001947"/>
    </source>
</evidence>
<evidence type="ECO:0000256" key="5">
    <source>
        <dbReference type="ARBA" id="ARBA00022692"/>
    </source>
</evidence>
<feature type="transmembrane region" description="Helical" evidence="11">
    <location>
        <begin position="365"/>
        <end position="387"/>
    </location>
</feature>
<comment type="subcellular location">
    <subcellularLocation>
        <location evidence="2">Membrane</location>
        <topology evidence="2">Multi-pass membrane protein</topology>
    </subcellularLocation>
</comment>
<dbReference type="EC" id="3.4.24.-" evidence="11"/>
<evidence type="ECO:0000256" key="3">
    <source>
        <dbReference type="ARBA" id="ARBA00007931"/>
    </source>
</evidence>
<dbReference type="CDD" id="cd06163">
    <property type="entry name" value="S2P-M50_PDZ_RseP-like"/>
    <property type="match status" value="1"/>
</dbReference>
<dbReference type="InterPro" id="IPR008915">
    <property type="entry name" value="Peptidase_M50"/>
</dbReference>
<dbReference type="GO" id="GO:0046872">
    <property type="term" value="F:metal ion binding"/>
    <property type="evidence" value="ECO:0007669"/>
    <property type="project" value="UniProtKB-KW"/>
</dbReference>
<keyword evidence="5 11" id="KW-0812">Transmembrane</keyword>
<comment type="caution">
    <text evidence="13">The sequence shown here is derived from an EMBL/GenBank/DDBJ whole genome shotgun (WGS) entry which is preliminary data.</text>
</comment>
<evidence type="ECO:0000256" key="9">
    <source>
        <dbReference type="ARBA" id="ARBA00023049"/>
    </source>
</evidence>
<feature type="transmembrane region" description="Helical" evidence="11">
    <location>
        <begin position="6"/>
        <end position="26"/>
    </location>
</feature>
<gene>
    <name evidence="13" type="primary">rseP</name>
    <name evidence="13" type="ORF">ENI34_06545</name>
</gene>
<protein>
    <recommendedName>
        <fullName evidence="11">Zinc metalloprotease</fullName>
        <ecNumber evidence="11">3.4.24.-</ecNumber>
    </recommendedName>
</protein>
<dbReference type="GO" id="GO:0004222">
    <property type="term" value="F:metalloendopeptidase activity"/>
    <property type="evidence" value="ECO:0007669"/>
    <property type="project" value="InterPro"/>
</dbReference>
<comment type="cofactor">
    <cofactor evidence="1 11">
        <name>Zn(2+)</name>
        <dbReference type="ChEBI" id="CHEBI:29105"/>
    </cofactor>
</comment>
<dbReference type="Pfam" id="PF17820">
    <property type="entry name" value="PDZ_6"/>
    <property type="match status" value="1"/>
</dbReference>
<dbReference type="SMART" id="SM00228">
    <property type="entry name" value="PDZ"/>
    <property type="match status" value="2"/>
</dbReference>
<dbReference type="InterPro" id="IPR041489">
    <property type="entry name" value="PDZ_6"/>
</dbReference>
<dbReference type="PROSITE" id="PS50106">
    <property type="entry name" value="PDZ"/>
    <property type="match status" value="1"/>
</dbReference>
<reference evidence="13" key="1">
    <citation type="journal article" date="2020" name="mSystems">
        <title>Genome- and Community-Level Interaction Insights into Carbon Utilization and Element Cycling Functions of Hydrothermarchaeota in Hydrothermal Sediment.</title>
        <authorList>
            <person name="Zhou Z."/>
            <person name="Liu Y."/>
            <person name="Xu W."/>
            <person name="Pan J."/>
            <person name="Luo Z.H."/>
            <person name="Li M."/>
        </authorList>
    </citation>
    <scope>NUCLEOTIDE SEQUENCE</scope>
    <source>
        <strain evidence="13">HyVt-388</strain>
    </source>
</reference>
<comment type="similarity">
    <text evidence="3 11">Belongs to the peptidase M50B family.</text>
</comment>
<dbReference type="Proteomes" id="UP000885826">
    <property type="component" value="Unassembled WGS sequence"/>
</dbReference>
<feature type="domain" description="PDZ" evidence="12">
    <location>
        <begin position="222"/>
        <end position="276"/>
    </location>
</feature>
<dbReference type="Pfam" id="PF02163">
    <property type="entry name" value="Peptidase_M50"/>
    <property type="match status" value="1"/>
</dbReference>
<dbReference type="NCBIfam" id="TIGR00054">
    <property type="entry name" value="RIP metalloprotease RseP"/>
    <property type="match status" value="1"/>
</dbReference>
<name>A0A9C9EMM9_UNCW3</name>
<dbReference type="SUPFAM" id="SSF50156">
    <property type="entry name" value="PDZ domain-like"/>
    <property type="match status" value="2"/>
</dbReference>
<keyword evidence="8 11" id="KW-1133">Transmembrane helix</keyword>
<evidence type="ECO:0000256" key="11">
    <source>
        <dbReference type="RuleBase" id="RU362031"/>
    </source>
</evidence>
<accession>A0A9C9EMM9</accession>
<dbReference type="GO" id="GO:0006508">
    <property type="term" value="P:proteolysis"/>
    <property type="evidence" value="ECO:0007669"/>
    <property type="project" value="UniProtKB-KW"/>
</dbReference>
<dbReference type="PANTHER" id="PTHR42837:SF2">
    <property type="entry name" value="MEMBRANE METALLOPROTEASE ARASP2, CHLOROPLASTIC-RELATED"/>
    <property type="match status" value="1"/>
</dbReference>
<evidence type="ECO:0000256" key="4">
    <source>
        <dbReference type="ARBA" id="ARBA00022670"/>
    </source>
</evidence>
<dbReference type="PANTHER" id="PTHR42837">
    <property type="entry name" value="REGULATOR OF SIGMA-E PROTEASE RSEP"/>
    <property type="match status" value="1"/>
</dbReference>
<sequence length="440" mass="49163">MLDFLIYSLFPFLFILGFCITIHEFGHFLCAKLFGIPVEKFSIGFGPPLFSKKIGETDFRIAYFPLGGYVKMAGEDEGEILKKEGEDKYDTEEKPAEAEAGFYDAPIYKRISVVFSGPFFNVISAFFVLFLMFMVYGVIVNPYTRVVVTDQSRFAEFGLQTNDSIISINGSDVKNWEDFLEILDRNKGRNVVIDVRRGDSVVRVSGVFAADSIGLKPLIPPILGSLKKNGPAFKAGMKKGDQIIKINGDTITTWEQMVDIVRAAKNETLSIVWKHNGEIKKAAISPVPFYDPLADDTVGQIGVFVPYARQYPSPFGAVVLAVKRTGELLSQMIDIFYRLFTRRISAKQIGGPIAIFKLSAESAHWGFEHLLGLLVIISINLGLINLFPIPALDGGHILIAIIEGIRRKRFSRRTRLLIQQVGYAIILLLIVLVTYNDITR</sequence>
<feature type="transmembrane region" description="Helical" evidence="11">
    <location>
        <begin position="119"/>
        <end position="139"/>
    </location>
</feature>
<dbReference type="AlphaFoldDB" id="A0A9C9EMM9"/>
<evidence type="ECO:0000313" key="13">
    <source>
        <dbReference type="EMBL" id="HEC78785.1"/>
    </source>
</evidence>
<dbReference type="Gene3D" id="2.30.42.10">
    <property type="match status" value="2"/>
</dbReference>
<keyword evidence="10 11" id="KW-0472">Membrane</keyword>
<evidence type="ECO:0000256" key="7">
    <source>
        <dbReference type="ARBA" id="ARBA00022833"/>
    </source>
</evidence>